<dbReference type="Proteomes" id="UP000271003">
    <property type="component" value="Chromosome"/>
</dbReference>
<dbReference type="RefSeq" id="WP_120176989.1">
    <property type="nucleotide sequence ID" value="NZ_AP018786.1"/>
</dbReference>
<gene>
    <name evidence="3" type="ORF">SUTMEG_12620</name>
</gene>
<name>A0A2Z6IA36_9BURK</name>
<feature type="compositionally biased region" description="Polar residues" evidence="1">
    <location>
        <begin position="376"/>
        <end position="385"/>
    </location>
</feature>
<proteinExistence type="predicted"/>
<evidence type="ECO:0000313" key="3">
    <source>
        <dbReference type="EMBL" id="BBF23371.1"/>
    </source>
</evidence>
<evidence type="ECO:0000256" key="2">
    <source>
        <dbReference type="SAM" id="Phobius"/>
    </source>
</evidence>
<keyword evidence="2" id="KW-1133">Transmembrane helix</keyword>
<feature type="compositionally biased region" description="Basic and acidic residues" evidence="1">
    <location>
        <begin position="398"/>
        <end position="420"/>
    </location>
</feature>
<feature type="region of interest" description="Disordered" evidence="1">
    <location>
        <begin position="376"/>
        <end position="420"/>
    </location>
</feature>
<reference evidence="3 4" key="1">
    <citation type="journal article" date="2018" name="Int. J. Syst. Evol. Microbiol.">
        <title>Mesosutterella multiformis gen. nov., sp. nov., a member of the family Sutterellaceae and Sutterella megalosphaeroides sp. nov., isolated from human faeces.</title>
        <authorList>
            <person name="Sakamoto M."/>
            <person name="Ikeyama N."/>
            <person name="Kunihiro T."/>
            <person name="Iino T."/>
            <person name="Yuki M."/>
            <person name="Ohkuma M."/>
        </authorList>
    </citation>
    <scope>NUCLEOTIDE SEQUENCE [LARGE SCALE GENOMIC DNA]</scope>
    <source>
        <strain evidence="3 4">6FBBBH3</strain>
    </source>
</reference>
<keyword evidence="2" id="KW-0812">Transmembrane</keyword>
<keyword evidence="2" id="KW-0472">Membrane</keyword>
<feature type="transmembrane region" description="Helical" evidence="2">
    <location>
        <begin position="12"/>
        <end position="32"/>
    </location>
</feature>
<keyword evidence="4" id="KW-1185">Reference proteome</keyword>
<dbReference type="EMBL" id="AP018786">
    <property type="protein sequence ID" value="BBF23371.1"/>
    <property type="molecule type" value="Genomic_DNA"/>
</dbReference>
<organism evidence="3 4">
    <name type="scientific">Sutterella megalosphaeroides</name>
    <dbReference type="NCBI Taxonomy" id="2494234"/>
    <lineage>
        <taxon>Bacteria</taxon>
        <taxon>Pseudomonadati</taxon>
        <taxon>Pseudomonadota</taxon>
        <taxon>Betaproteobacteria</taxon>
        <taxon>Burkholderiales</taxon>
        <taxon>Sutterellaceae</taxon>
        <taxon>Sutterella</taxon>
    </lineage>
</organism>
<sequence>MLTAIEFLKRHSALAGTIVILATGAVTGLVVYQKSVQSMLLAALAEPGAVAASVIVTTEPRERGLFTWRDRASITIGSSVWSPDDPSAMPVTFEFDIVAHFGILGLSGEIHALNSTGMSATLYSLLKGIRPHLSVDYRTGLFSDDLTIEAEVSPFDVQVNATEAGVGPIDWLVSATSPVRIVVKAGRASPVTLETFFDDFRVTAFDPARNRLSLVLKGGEFRNTYLPQPFERIEREWFMSESEGVLSRVEFDQFDPRGHLNVVFDDLYQRVSKRPKETLRDHADDYENHTETLDGDYAISAKTASLRITPEDGNELGFDAGQIQMSSRAENVPVVLFETLDEDQIEREFRKAGTVSFHLDELSFLAEGKKTTATAHFSGNLTPKKTASIDVAAPRATPDPEHETPHERAERRRRAFEKAEDTSPDLAWSLTAEIPDEVLESIETLLSGKRRGIAPTLRHFLVEKPAEDGSAWSIDFRGDIRKGATLNGRNFSWEVKKAYEATPDGFVGH</sequence>
<evidence type="ECO:0000313" key="4">
    <source>
        <dbReference type="Proteomes" id="UP000271003"/>
    </source>
</evidence>
<dbReference type="KEGG" id="sutt:SUTMEG_12620"/>
<dbReference type="AlphaFoldDB" id="A0A2Z6IA36"/>
<evidence type="ECO:0000256" key="1">
    <source>
        <dbReference type="SAM" id="MobiDB-lite"/>
    </source>
</evidence>
<accession>A0A2Z6IA36</accession>
<dbReference type="OrthoDB" id="9154172at2"/>
<protein>
    <submittedName>
        <fullName evidence="3">Uncharacterized protein</fullName>
    </submittedName>
</protein>